<comment type="subcellular location">
    <subcellularLocation>
        <location evidence="2">Membrane</location>
    </subcellularLocation>
</comment>
<dbReference type="FunFam" id="3.90.132.10:FF:000001">
    <property type="entry name" value="leishmanolysin-like peptidase isoform X2"/>
    <property type="match status" value="1"/>
</dbReference>
<dbReference type="GeneID" id="40319911"/>
<evidence type="ECO:0000256" key="4">
    <source>
        <dbReference type="ARBA" id="ARBA00022670"/>
    </source>
</evidence>
<organism evidence="19 20">
    <name type="scientific">Trypanosoma conorhini</name>
    <dbReference type="NCBI Taxonomy" id="83891"/>
    <lineage>
        <taxon>Eukaryota</taxon>
        <taxon>Discoba</taxon>
        <taxon>Euglenozoa</taxon>
        <taxon>Kinetoplastea</taxon>
        <taxon>Metakinetoplastina</taxon>
        <taxon>Trypanosomatida</taxon>
        <taxon>Trypanosomatidae</taxon>
        <taxon>Trypanosoma</taxon>
    </lineage>
</organism>
<dbReference type="EMBL" id="MKKU01000422">
    <property type="protein sequence ID" value="RNF13110.1"/>
    <property type="molecule type" value="Genomic_DNA"/>
</dbReference>
<dbReference type="InterPro" id="IPR001577">
    <property type="entry name" value="Peptidase_M8"/>
</dbReference>
<evidence type="ECO:0000256" key="18">
    <source>
        <dbReference type="SAM" id="MobiDB-lite"/>
    </source>
</evidence>
<name>A0A422P5X8_9TRYP</name>
<keyword evidence="20" id="KW-1185">Reference proteome</keyword>
<evidence type="ECO:0000256" key="9">
    <source>
        <dbReference type="ARBA" id="ARBA00022889"/>
    </source>
</evidence>
<evidence type="ECO:0000256" key="17">
    <source>
        <dbReference type="RuleBase" id="RU366077"/>
    </source>
</evidence>
<feature type="binding site" evidence="16">
    <location>
        <position position="261"/>
    </location>
    <ligand>
        <name>Zn(2+)</name>
        <dbReference type="ChEBI" id="CHEBI:29105"/>
        <note>catalytic</note>
    </ligand>
</feature>
<dbReference type="OrthoDB" id="10266053at2759"/>
<gene>
    <name evidence="19" type="ORF">Tco025E_06300</name>
</gene>
<comment type="cofactor">
    <cofactor evidence="16 17">
        <name>Zn(2+)</name>
        <dbReference type="ChEBI" id="CHEBI:29105"/>
    </cofactor>
    <text evidence="16 17">Binds 1 zinc ion per subunit.</text>
</comment>
<feature type="region of interest" description="Disordered" evidence="18">
    <location>
        <begin position="1"/>
        <end position="36"/>
    </location>
</feature>
<keyword evidence="5 16" id="KW-0479">Metal-binding</keyword>
<keyword evidence="4 17" id="KW-0645">Protease</keyword>
<evidence type="ECO:0000256" key="14">
    <source>
        <dbReference type="ARBA" id="ARBA00023180"/>
    </source>
</evidence>
<proteinExistence type="inferred from homology"/>
<evidence type="ECO:0000256" key="8">
    <source>
        <dbReference type="ARBA" id="ARBA00022833"/>
    </source>
</evidence>
<dbReference type="GO" id="GO:0046872">
    <property type="term" value="F:metal ion binding"/>
    <property type="evidence" value="ECO:0007669"/>
    <property type="project" value="UniProtKB-KW"/>
</dbReference>
<keyword evidence="14" id="KW-0325">Glycoprotein</keyword>
<dbReference type="RefSeq" id="XP_029226695.1">
    <property type="nucleotide sequence ID" value="XM_029373180.1"/>
</dbReference>
<reference evidence="19 20" key="1">
    <citation type="journal article" date="2018" name="BMC Genomics">
        <title>Genomic comparison of Trypanosoma conorhini and Trypanosoma rangeli to Trypanosoma cruzi strains of high and low virulence.</title>
        <authorList>
            <person name="Bradwell K.R."/>
            <person name="Koparde V.N."/>
            <person name="Matveyev A.V."/>
            <person name="Serrano M.G."/>
            <person name="Alves J.M."/>
            <person name="Parikh H."/>
            <person name="Huang B."/>
            <person name="Lee V."/>
            <person name="Espinosa-Alvarez O."/>
            <person name="Ortiz P.A."/>
            <person name="Costa-Martins A.G."/>
            <person name="Teixeira M.M."/>
            <person name="Buck G.A."/>
        </authorList>
    </citation>
    <scope>NUCLEOTIDE SEQUENCE [LARGE SCALE GENOMIC DNA]</scope>
    <source>
        <strain evidence="19 20">025E</strain>
    </source>
</reference>
<feature type="active site" evidence="15">
    <location>
        <position position="262"/>
    </location>
</feature>
<protein>
    <recommendedName>
        <fullName evidence="17">Leishmanolysin-like peptidase</fullName>
        <ecNumber evidence="17">3.4.24.-</ecNumber>
    </recommendedName>
</protein>
<dbReference type="Gene3D" id="2.10.55.10">
    <property type="entry name" value="Leishmanolysin domain 3"/>
    <property type="match status" value="1"/>
</dbReference>
<dbReference type="GO" id="GO:0016020">
    <property type="term" value="C:membrane"/>
    <property type="evidence" value="ECO:0007669"/>
    <property type="project" value="UniProtKB-SubCell"/>
</dbReference>
<accession>A0A422P5X8</accession>
<keyword evidence="6" id="KW-0732">Signal</keyword>
<dbReference type="GO" id="GO:0006508">
    <property type="term" value="P:proteolysis"/>
    <property type="evidence" value="ECO:0007669"/>
    <property type="project" value="UniProtKB-KW"/>
</dbReference>
<feature type="compositionally biased region" description="Low complexity" evidence="18">
    <location>
        <begin position="26"/>
        <end position="36"/>
    </location>
</feature>
<evidence type="ECO:0000256" key="2">
    <source>
        <dbReference type="ARBA" id="ARBA00004370"/>
    </source>
</evidence>
<evidence type="ECO:0000256" key="3">
    <source>
        <dbReference type="ARBA" id="ARBA00005860"/>
    </source>
</evidence>
<keyword evidence="9" id="KW-0130">Cell adhesion</keyword>
<evidence type="ECO:0000313" key="19">
    <source>
        <dbReference type="EMBL" id="RNF13110.1"/>
    </source>
</evidence>
<dbReference type="GO" id="GO:0007155">
    <property type="term" value="P:cell adhesion"/>
    <property type="evidence" value="ECO:0007669"/>
    <property type="project" value="UniProtKB-KW"/>
</dbReference>
<keyword evidence="13" id="KW-1015">Disulfide bond</keyword>
<dbReference type="PANTHER" id="PTHR10942:SF0">
    <property type="entry name" value="LEISHMANOLYSIN-LIKE PEPTIDASE"/>
    <property type="match status" value="1"/>
</dbReference>
<evidence type="ECO:0000256" key="15">
    <source>
        <dbReference type="PIRSR" id="PIRSR601577-1"/>
    </source>
</evidence>
<evidence type="ECO:0000256" key="12">
    <source>
        <dbReference type="ARBA" id="ARBA00023145"/>
    </source>
</evidence>
<dbReference type="Proteomes" id="UP000284403">
    <property type="component" value="Unassembled WGS sequence"/>
</dbReference>
<evidence type="ECO:0000313" key="20">
    <source>
        <dbReference type="Proteomes" id="UP000284403"/>
    </source>
</evidence>
<feature type="compositionally biased region" description="Basic residues" evidence="18">
    <location>
        <begin position="15"/>
        <end position="25"/>
    </location>
</feature>
<dbReference type="EC" id="3.4.24.-" evidence="17"/>
<dbReference type="AlphaFoldDB" id="A0A422P5X8"/>
<evidence type="ECO:0000256" key="16">
    <source>
        <dbReference type="PIRSR" id="PIRSR601577-2"/>
    </source>
</evidence>
<feature type="binding site" evidence="16">
    <location>
        <position position="340"/>
    </location>
    <ligand>
        <name>Zn(2+)</name>
        <dbReference type="ChEBI" id="CHEBI:29105"/>
        <note>catalytic</note>
    </ligand>
</feature>
<comment type="catalytic activity">
    <reaction evidence="1">
        <text>Preference for hydrophobic residues at P1 and P1' and basic residues at P2' and P3'. A model nonapeptide is cleaved at -Ala-Tyr-|-Leu-Lys-Lys-.</text>
        <dbReference type="EC" id="3.4.24.36"/>
    </reaction>
</comment>
<dbReference type="GO" id="GO:0004222">
    <property type="term" value="F:metalloendopeptidase activity"/>
    <property type="evidence" value="ECO:0007669"/>
    <property type="project" value="UniProtKB-UniRule"/>
</dbReference>
<evidence type="ECO:0000256" key="13">
    <source>
        <dbReference type="ARBA" id="ARBA00023157"/>
    </source>
</evidence>
<keyword evidence="7 17" id="KW-0378">Hydrolase</keyword>
<dbReference type="GO" id="GO:0005737">
    <property type="term" value="C:cytoplasm"/>
    <property type="evidence" value="ECO:0007669"/>
    <property type="project" value="TreeGrafter"/>
</dbReference>
<keyword evidence="11" id="KW-0472">Membrane</keyword>
<feature type="binding site" evidence="16">
    <location>
        <position position="265"/>
    </location>
    <ligand>
        <name>Zn(2+)</name>
        <dbReference type="ChEBI" id="CHEBI:29105"/>
        <note>catalytic</note>
    </ligand>
</feature>
<keyword evidence="12" id="KW-0865">Zymogen</keyword>
<evidence type="ECO:0000256" key="10">
    <source>
        <dbReference type="ARBA" id="ARBA00023049"/>
    </source>
</evidence>
<dbReference type="SUPFAM" id="SSF55486">
    <property type="entry name" value="Metalloproteases ('zincins'), catalytic domain"/>
    <property type="match status" value="1"/>
</dbReference>
<dbReference type="Gene3D" id="3.90.132.10">
    <property type="entry name" value="Leishmanolysin , domain 2"/>
    <property type="match status" value="1"/>
</dbReference>
<keyword evidence="8 16" id="KW-0862">Zinc</keyword>
<evidence type="ECO:0000256" key="1">
    <source>
        <dbReference type="ARBA" id="ARBA00001249"/>
    </source>
</evidence>
<comment type="similarity">
    <text evidence="3 17">Belongs to the peptidase M8 family.</text>
</comment>
<evidence type="ECO:0000256" key="7">
    <source>
        <dbReference type="ARBA" id="ARBA00022801"/>
    </source>
</evidence>
<dbReference type="Pfam" id="PF01457">
    <property type="entry name" value="Peptidase_M8"/>
    <property type="match status" value="1"/>
</dbReference>
<evidence type="ECO:0000256" key="11">
    <source>
        <dbReference type="ARBA" id="ARBA00023136"/>
    </source>
</evidence>
<evidence type="ECO:0000256" key="6">
    <source>
        <dbReference type="ARBA" id="ARBA00022729"/>
    </source>
</evidence>
<dbReference type="Gene3D" id="3.10.170.20">
    <property type="match status" value="1"/>
</dbReference>
<evidence type="ECO:0000256" key="5">
    <source>
        <dbReference type="ARBA" id="ARBA00022723"/>
    </source>
</evidence>
<comment type="caution">
    <text evidence="19">The sequence shown here is derived from an EMBL/GenBank/DDBJ whole genome shotgun (WGS) entry which is preliminary data.</text>
</comment>
<keyword evidence="10 16" id="KW-0482">Metalloprotease</keyword>
<feature type="compositionally biased region" description="Low complexity" evidence="18">
    <location>
        <begin position="1"/>
        <end position="14"/>
    </location>
</feature>
<sequence>MRGAAAAAAAGSARRQGRGAQRQKSRGQAAQAGRMGAGRPLRASDVFRVAACALLFLTAVATAHAADPSAMPRHYVCVHDQVALPHDALPYANVKYRDAMRNVNALPVFTAAARQNIRFHAVFLLGEACSKAGQVVTTYLGDTTKCTDDDVLTPRKVRTIRRLVKRACAFLEQAVLVDPLEEISVDASVCPFLSNPAVQIAEKDYVVFVTANPRREVRSVAAWARWCMKASTGRPVVGHVNFIPGVLREYVTEVEARIAMHEVTHALGFSNLANTAGSHVGPGGKIVPGSARVYRPKLGKNVTLVTSPRVVAVARRHFNCPTLDGVEIEDGGGPGTAGSHWKKRILYEEVLVGSITTANLFYSSLTLAFLEDLGYYSINYSVAEDNYRWGRNRSCRFLYNKCNDQAEDVDEFCFHEESATESRCTHDRLGAGRCDVTEYPVDLPTNYQYFSNPRLGGSLPEMDYCPSISVYFNVNCVNENNEGSVNLYGDEMGQNSRCFKSNLITSALPNLGNGARCLPMMCTSSGQILLRVQGQTVPCPANGTAGEADTSYLRGVHGKILCPSASLICGNTKADMSSAVLTYPNSMIQEPAVADTNQPPLQITQANMTSCVERVKCAENIDLFFPACRLSAKRIRDCFGRECQLAMRIWLDHNPRLQQCKDPRLMADSCLDGWMGAHKLCAMDSAASSTTNWLAITFLFTTLTTTTLF</sequence>
<dbReference type="PANTHER" id="PTHR10942">
    <property type="entry name" value="LEISHMANOLYSIN-LIKE PEPTIDASE"/>
    <property type="match status" value="1"/>
</dbReference>